<evidence type="ECO:0000256" key="5">
    <source>
        <dbReference type="ARBA" id="ARBA00039666"/>
    </source>
</evidence>
<comment type="caution">
    <text evidence="6">The sequence shown here is derived from an EMBL/GenBank/DDBJ whole genome shotgun (WGS) entry which is preliminary data.</text>
</comment>
<dbReference type="AlphaFoldDB" id="A0A1V8M806"/>
<dbReference type="STRING" id="1420851.AU255_07555"/>
<dbReference type="Pfam" id="PF13242">
    <property type="entry name" value="Hydrolase_like"/>
    <property type="match status" value="1"/>
</dbReference>
<dbReference type="OrthoDB" id="148966at2"/>
<evidence type="ECO:0000313" key="6">
    <source>
        <dbReference type="EMBL" id="OQK17710.1"/>
    </source>
</evidence>
<dbReference type="GO" id="GO:0046872">
    <property type="term" value="F:metal ion binding"/>
    <property type="evidence" value="ECO:0007669"/>
    <property type="project" value="UniProtKB-KW"/>
</dbReference>
<dbReference type="Pfam" id="PF13344">
    <property type="entry name" value="Hydrolase_6"/>
    <property type="match status" value="1"/>
</dbReference>
<organism evidence="6 7">
    <name type="scientific">Methyloprofundus sedimenti</name>
    <dbReference type="NCBI Taxonomy" id="1420851"/>
    <lineage>
        <taxon>Bacteria</taxon>
        <taxon>Pseudomonadati</taxon>
        <taxon>Pseudomonadota</taxon>
        <taxon>Gammaproteobacteria</taxon>
        <taxon>Methylococcales</taxon>
        <taxon>Methylococcaceae</taxon>
        <taxon>Methyloprofundus</taxon>
    </lineage>
</organism>
<dbReference type="InterPro" id="IPR006357">
    <property type="entry name" value="HAD-SF_hydro_IIA"/>
</dbReference>
<dbReference type="GO" id="GO:0016791">
    <property type="term" value="F:phosphatase activity"/>
    <property type="evidence" value="ECO:0007669"/>
    <property type="project" value="InterPro"/>
</dbReference>
<dbReference type="PANTHER" id="PTHR19288:SF46">
    <property type="entry name" value="HALOACID DEHALOGENASE-LIKE HYDROLASE DOMAIN-CONTAINING PROTEIN 2"/>
    <property type="match status" value="1"/>
</dbReference>
<evidence type="ECO:0000256" key="2">
    <source>
        <dbReference type="ARBA" id="ARBA00007958"/>
    </source>
</evidence>
<keyword evidence="6" id="KW-0378">Hydrolase</keyword>
<evidence type="ECO:0000256" key="4">
    <source>
        <dbReference type="ARBA" id="ARBA00022842"/>
    </source>
</evidence>
<dbReference type="SUPFAM" id="SSF56784">
    <property type="entry name" value="HAD-like"/>
    <property type="match status" value="1"/>
</dbReference>
<evidence type="ECO:0000313" key="7">
    <source>
        <dbReference type="Proteomes" id="UP000191980"/>
    </source>
</evidence>
<gene>
    <name evidence="6" type="ORF">AU255_07555</name>
</gene>
<dbReference type="RefSeq" id="WP_080522320.1">
    <property type="nucleotide sequence ID" value="NZ_LPUF01000001.1"/>
</dbReference>
<dbReference type="InterPro" id="IPR006355">
    <property type="entry name" value="LHPP/HDHD2"/>
</dbReference>
<dbReference type="GO" id="GO:0005737">
    <property type="term" value="C:cytoplasm"/>
    <property type="evidence" value="ECO:0007669"/>
    <property type="project" value="TreeGrafter"/>
</dbReference>
<accession>A0A1V8M806</accession>
<evidence type="ECO:0000256" key="1">
    <source>
        <dbReference type="ARBA" id="ARBA00001946"/>
    </source>
</evidence>
<evidence type="ECO:0000256" key="3">
    <source>
        <dbReference type="ARBA" id="ARBA00022723"/>
    </source>
</evidence>
<dbReference type="InterPro" id="IPR023214">
    <property type="entry name" value="HAD_sf"/>
</dbReference>
<dbReference type="NCBIfam" id="TIGR01458">
    <property type="entry name" value="HAD-SF-IIA-hyp3"/>
    <property type="match status" value="1"/>
</dbReference>
<comment type="cofactor">
    <cofactor evidence="1">
        <name>Mg(2+)</name>
        <dbReference type="ChEBI" id="CHEBI:18420"/>
    </cofactor>
</comment>
<protein>
    <recommendedName>
        <fullName evidence="5">Haloacid dehalogenase-like hydrolase domain-containing protein 2</fullName>
    </recommendedName>
</protein>
<dbReference type="Proteomes" id="UP000191980">
    <property type="component" value="Unassembled WGS sequence"/>
</dbReference>
<keyword evidence="7" id="KW-1185">Reference proteome</keyword>
<name>A0A1V8M806_9GAMM</name>
<keyword evidence="4" id="KW-0460">Magnesium</keyword>
<dbReference type="PANTHER" id="PTHR19288">
    <property type="entry name" value="4-NITROPHENYLPHOSPHATASE-RELATED"/>
    <property type="match status" value="1"/>
</dbReference>
<reference evidence="6 7" key="1">
    <citation type="submission" date="2015-12" db="EMBL/GenBank/DDBJ databases">
        <authorList>
            <person name="Shamseldin A."/>
            <person name="Moawad H."/>
            <person name="Abd El-Rahim W.M."/>
            <person name="Sadowsky M.J."/>
        </authorList>
    </citation>
    <scope>NUCLEOTIDE SEQUENCE [LARGE SCALE GENOMIC DNA]</scope>
    <source>
        <strain evidence="6 7">WF1</strain>
    </source>
</reference>
<dbReference type="NCBIfam" id="TIGR01460">
    <property type="entry name" value="HAD-SF-IIA"/>
    <property type="match status" value="1"/>
</dbReference>
<keyword evidence="3" id="KW-0479">Metal-binding</keyword>
<comment type="similarity">
    <text evidence="2">Belongs to the HAD-like hydrolase superfamily.</text>
</comment>
<sequence length="268" mass="29224">MNNLSHIKGILFDLDGVLYVGSKRIDGALEAINSVRNSAIKCRFITNTSTLSRASIQQKLGKLGFNIKLEEIISAPQAAKIYLQKVTNPICYLLLADDVKHDFSTFKQSAKHADFVIIGDIGDTWTYKMLNDIFNLLVNGAELIAIHKNRFWQTEHGLQMDIGAFIAALEYASGKSAVIIGKPSFDFFQMALNDMSLSANEVAIIGDDIDSDIGGGQLAGLKGILVKTGKYRKEYAANSEVVPDLVLDSIADLVNLSPFVETACDSNS</sequence>
<dbReference type="EMBL" id="LPUF01000001">
    <property type="protein sequence ID" value="OQK17710.1"/>
    <property type="molecule type" value="Genomic_DNA"/>
</dbReference>
<dbReference type="Gene3D" id="3.40.50.1000">
    <property type="entry name" value="HAD superfamily/HAD-like"/>
    <property type="match status" value="2"/>
</dbReference>
<dbReference type="InterPro" id="IPR036412">
    <property type="entry name" value="HAD-like_sf"/>
</dbReference>
<proteinExistence type="inferred from homology"/>